<dbReference type="InParanoid" id="A0A0H2QZ70"/>
<dbReference type="Pfam" id="PF18637">
    <property type="entry name" value="AUDH_Cupin"/>
    <property type="match status" value="1"/>
</dbReference>
<dbReference type="InterPro" id="IPR028994">
    <property type="entry name" value="Integrin_alpha_N"/>
</dbReference>
<gene>
    <name evidence="3" type="ORF">SCHPADRAFT_840363</name>
</gene>
<dbReference type="EMBL" id="KQ086464">
    <property type="protein sequence ID" value="KLO04679.1"/>
    <property type="molecule type" value="Genomic_DNA"/>
</dbReference>
<dbReference type="OrthoDB" id="5378718at2759"/>
<feature type="domain" description="Aldos-2-ulose dehydratase beta-propeller" evidence="2">
    <location>
        <begin position="1"/>
        <end position="146"/>
    </location>
</feature>
<dbReference type="Gene3D" id="2.80.10.50">
    <property type="match status" value="1"/>
</dbReference>
<dbReference type="Proteomes" id="UP000053477">
    <property type="component" value="Unassembled WGS sequence"/>
</dbReference>
<keyword evidence="4" id="KW-1185">Reference proteome</keyword>
<organism evidence="3 4">
    <name type="scientific">Schizopora paradoxa</name>
    <dbReference type="NCBI Taxonomy" id="27342"/>
    <lineage>
        <taxon>Eukaryota</taxon>
        <taxon>Fungi</taxon>
        <taxon>Dikarya</taxon>
        <taxon>Basidiomycota</taxon>
        <taxon>Agaricomycotina</taxon>
        <taxon>Agaricomycetes</taxon>
        <taxon>Hymenochaetales</taxon>
        <taxon>Schizoporaceae</taxon>
        <taxon>Schizopora</taxon>
    </lineage>
</organism>
<name>A0A0H2QZ70_9AGAM</name>
<dbReference type="Pfam" id="PF22301">
    <property type="entry name" value="AUDH_beta_propeller"/>
    <property type="match status" value="1"/>
</dbReference>
<feature type="domain" description="Aldos-2-ulose dehydratase/isomerase (AUDH) Cupin" evidence="1">
    <location>
        <begin position="277"/>
        <end position="567"/>
    </location>
</feature>
<dbReference type="InterPro" id="IPR054583">
    <property type="entry name" value="Beta-prop_AUDH"/>
</dbReference>
<accession>A0A0H2QZ70</accession>
<evidence type="ECO:0000259" key="1">
    <source>
        <dbReference type="Pfam" id="PF18637"/>
    </source>
</evidence>
<dbReference type="Gene3D" id="2.60.120.990">
    <property type="match status" value="1"/>
</dbReference>
<reference evidence="3 4" key="1">
    <citation type="submission" date="2015-04" db="EMBL/GenBank/DDBJ databases">
        <title>Complete genome sequence of Schizopora paradoxa KUC8140, a cosmopolitan wood degrader in East Asia.</title>
        <authorList>
            <consortium name="DOE Joint Genome Institute"/>
            <person name="Min B."/>
            <person name="Park H."/>
            <person name="Jang Y."/>
            <person name="Kim J.-J."/>
            <person name="Kim K.H."/>
            <person name="Pangilinan J."/>
            <person name="Lipzen A."/>
            <person name="Riley R."/>
            <person name="Grigoriev I.V."/>
            <person name="Spatafora J.W."/>
            <person name="Choi I.-G."/>
        </authorList>
    </citation>
    <scope>NUCLEOTIDE SEQUENCE [LARGE SCALE GENOMIC DNA]</scope>
    <source>
        <strain evidence="3 4">KUC8140</strain>
    </source>
</reference>
<sequence length="694" mass="76787">FTRNDQVQIIAVPIIIKSADLTSPTDVLIYTAPKPGDVTSAKDWDHEVAFNSFRLVHEVVVIPGANSGLDQVLIAGREGVNVLWYNTSNNKWISENVGEGHPEDKGNNNPYWGTGTLAVGRVSDDSTGYIASAEAFHGNTISVYIKSKGAPKNKVVGGSWWKRHVLGDLGPLNDAHTGSIHYVCCADIDGDGVDEMLVACMGADPYDWKRTGVWCYKPVDLDHAQFTKQKLSDDSAGRIAIADFLKRGRLDFATISYSVPGYFESPNPSINMFYSAPITAERLNDEVLFNIPDPATLFSVDEVPFIEMANRRLSLVVVPKQSTFKVAVGDGVKVVAGKLCMRTKATQSFTQITTVVDSSSGYISTDFDGAAFILMRENKDAKQPPYSTMDQLKTRNIFPSHFPENLKNMDFSWVKVENRPWANGRFKNLEFYNLVGFHVRVASDAQTSVCHIQMWTAGVDVSAGFHNHVDASFCEIHACLVNGTGKGGMHWTELADGKFDPINPKEGTYTGIVVPDMSEHGPLWRTDSDGLPLLRRNDTVDYPWHAWMAGKRVEDESFDVWIAFEFPPFVAIVESFIGELQDGKYEIIHKSGIAMSVKNADSKDGALVMLDAKAPSENKLWNVALLPGTPFYTFENRASGSFMLCNWPPQIGQEVTGSRSPAAMNFTSAWAVQKLSGNQPSYRYVFFYDKQIIS</sequence>
<dbReference type="AlphaFoldDB" id="A0A0H2QZ70"/>
<feature type="non-terminal residue" evidence="3">
    <location>
        <position position="1"/>
    </location>
</feature>
<evidence type="ECO:0000313" key="3">
    <source>
        <dbReference type="EMBL" id="KLO04679.1"/>
    </source>
</evidence>
<dbReference type="SUPFAM" id="SSF69318">
    <property type="entry name" value="Integrin alpha N-terminal domain"/>
    <property type="match status" value="1"/>
</dbReference>
<protein>
    <submittedName>
        <fullName evidence="3">Uncharacterized protein</fullName>
    </submittedName>
</protein>
<evidence type="ECO:0000313" key="4">
    <source>
        <dbReference type="Proteomes" id="UP000053477"/>
    </source>
</evidence>
<dbReference type="InterPro" id="IPR040887">
    <property type="entry name" value="AUDH_Cupin"/>
</dbReference>
<evidence type="ECO:0000259" key="2">
    <source>
        <dbReference type="Pfam" id="PF22301"/>
    </source>
</evidence>
<proteinExistence type="predicted"/>